<keyword evidence="8 9" id="KW-0472">Membrane</keyword>
<dbReference type="AlphaFoldDB" id="A0A382DZ56"/>
<proteinExistence type="inferred from homology"/>
<keyword evidence="5 9" id="KW-0812">Transmembrane</keyword>
<accession>A0A382DZ56</accession>
<evidence type="ECO:0000256" key="4">
    <source>
        <dbReference type="ARBA" id="ARBA00022475"/>
    </source>
</evidence>
<feature type="transmembrane region" description="Helical" evidence="9">
    <location>
        <begin position="134"/>
        <end position="151"/>
    </location>
</feature>
<comment type="similarity">
    <text evidence="2">Belongs to the TrkH potassium transport family.</text>
</comment>
<evidence type="ECO:0000313" key="10">
    <source>
        <dbReference type="EMBL" id="SVB43668.1"/>
    </source>
</evidence>
<evidence type="ECO:0000256" key="7">
    <source>
        <dbReference type="ARBA" id="ARBA00023065"/>
    </source>
</evidence>
<dbReference type="Pfam" id="PF02386">
    <property type="entry name" value="TrkH"/>
    <property type="match status" value="1"/>
</dbReference>
<dbReference type="InterPro" id="IPR003445">
    <property type="entry name" value="Cat_transpt"/>
</dbReference>
<protein>
    <submittedName>
        <fullName evidence="10">Uncharacterized protein</fullName>
    </submittedName>
</protein>
<reference evidence="10" key="1">
    <citation type="submission" date="2018-05" db="EMBL/GenBank/DDBJ databases">
        <authorList>
            <person name="Lanie J.A."/>
            <person name="Ng W.-L."/>
            <person name="Kazmierczak K.M."/>
            <person name="Andrzejewski T.M."/>
            <person name="Davidsen T.M."/>
            <person name="Wayne K.J."/>
            <person name="Tettelin H."/>
            <person name="Glass J.I."/>
            <person name="Rusch D."/>
            <person name="Podicherti R."/>
            <person name="Tsui H.-C.T."/>
            <person name="Winkler M.E."/>
        </authorList>
    </citation>
    <scope>NUCLEOTIDE SEQUENCE</scope>
</reference>
<name>A0A382DZ56_9ZZZZ</name>
<feature type="transmembrane region" description="Helical" evidence="9">
    <location>
        <begin position="178"/>
        <end position="200"/>
    </location>
</feature>
<keyword evidence="3" id="KW-0813">Transport</keyword>
<feature type="transmembrane region" description="Helical" evidence="9">
    <location>
        <begin position="38"/>
        <end position="55"/>
    </location>
</feature>
<evidence type="ECO:0000256" key="6">
    <source>
        <dbReference type="ARBA" id="ARBA00022989"/>
    </source>
</evidence>
<sequence>MSYFSLIYLGIFSLIISVLSFFNIIYSYYFNLYLNLDSYIYALILSLILGLIFLIKKKDNYKISIYHKIVTVISGYFILPIIISVPFYFSIYNISFLDSYFESISGFTSTGFSVFDNVKHLDESLILWRSSSQWIGGLYFLFSIILLIDVFDNSLKKSLTNFLSFNVSETLKQSSKILILYILLTFAIFVILNILDFRIFDSFNL</sequence>
<keyword evidence="4" id="KW-1003">Cell membrane</keyword>
<comment type="subcellular location">
    <subcellularLocation>
        <location evidence="1">Cell membrane</location>
        <topology evidence="1">Multi-pass membrane protein</topology>
    </subcellularLocation>
</comment>
<gene>
    <name evidence="10" type="ORF">METZ01_LOCUS196522</name>
</gene>
<feature type="non-terminal residue" evidence="10">
    <location>
        <position position="205"/>
    </location>
</feature>
<dbReference type="GO" id="GO:0005886">
    <property type="term" value="C:plasma membrane"/>
    <property type="evidence" value="ECO:0007669"/>
    <property type="project" value="UniProtKB-SubCell"/>
</dbReference>
<feature type="transmembrane region" description="Helical" evidence="9">
    <location>
        <begin position="7"/>
        <end position="26"/>
    </location>
</feature>
<dbReference type="GO" id="GO:0030001">
    <property type="term" value="P:metal ion transport"/>
    <property type="evidence" value="ECO:0007669"/>
    <property type="project" value="UniProtKB-ARBA"/>
</dbReference>
<keyword evidence="7" id="KW-0406">Ion transport</keyword>
<dbReference type="EMBL" id="UINC01041842">
    <property type="protein sequence ID" value="SVB43668.1"/>
    <property type="molecule type" value="Genomic_DNA"/>
</dbReference>
<evidence type="ECO:0000256" key="8">
    <source>
        <dbReference type="ARBA" id="ARBA00023136"/>
    </source>
</evidence>
<evidence type="ECO:0000256" key="5">
    <source>
        <dbReference type="ARBA" id="ARBA00022692"/>
    </source>
</evidence>
<evidence type="ECO:0000256" key="3">
    <source>
        <dbReference type="ARBA" id="ARBA00022448"/>
    </source>
</evidence>
<dbReference type="GO" id="GO:0008324">
    <property type="term" value="F:monoatomic cation transmembrane transporter activity"/>
    <property type="evidence" value="ECO:0007669"/>
    <property type="project" value="InterPro"/>
</dbReference>
<dbReference type="PANTHER" id="PTHR32024">
    <property type="entry name" value="TRK SYSTEM POTASSIUM UPTAKE PROTEIN TRKG-RELATED"/>
    <property type="match status" value="1"/>
</dbReference>
<organism evidence="10">
    <name type="scientific">marine metagenome</name>
    <dbReference type="NCBI Taxonomy" id="408172"/>
    <lineage>
        <taxon>unclassified sequences</taxon>
        <taxon>metagenomes</taxon>
        <taxon>ecological metagenomes</taxon>
    </lineage>
</organism>
<dbReference type="PANTHER" id="PTHR32024:SF2">
    <property type="entry name" value="TRK SYSTEM POTASSIUM UPTAKE PROTEIN TRKG-RELATED"/>
    <property type="match status" value="1"/>
</dbReference>
<keyword evidence="6 9" id="KW-1133">Transmembrane helix</keyword>
<evidence type="ECO:0000256" key="9">
    <source>
        <dbReference type="SAM" id="Phobius"/>
    </source>
</evidence>
<evidence type="ECO:0000256" key="1">
    <source>
        <dbReference type="ARBA" id="ARBA00004651"/>
    </source>
</evidence>
<evidence type="ECO:0000256" key="2">
    <source>
        <dbReference type="ARBA" id="ARBA00009137"/>
    </source>
</evidence>
<feature type="transmembrane region" description="Helical" evidence="9">
    <location>
        <begin position="67"/>
        <end position="89"/>
    </location>
</feature>